<dbReference type="Pfam" id="PF13359">
    <property type="entry name" value="DDE_Tnp_4"/>
    <property type="match status" value="1"/>
</dbReference>
<accession>A0A8S3XWD6</accession>
<dbReference type="EMBL" id="CAJQZP010001427">
    <property type="protein sequence ID" value="CAG5045475.1"/>
    <property type="molecule type" value="Genomic_DNA"/>
</dbReference>
<dbReference type="GO" id="GO:0046872">
    <property type="term" value="F:metal ion binding"/>
    <property type="evidence" value="ECO:0007669"/>
    <property type="project" value="UniProtKB-KW"/>
</dbReference>
<evidence type="ECO:0000313" key="4">
    <source>
        <dbReference type="EMBL" id="CAG5045475.1"/>
    </source>
</evidence>
<dbReference type="AlphaFoldDB" id="A0A8S3XWD6"/>
<keyword evidence="5" id="KW-1185">Reference proteome</keyword>
<evidence type="ECO:0000259" key="3">
    <source>
        <dbReference type="Pfam" id="PF13359"/>
    </source>
</evidence>
<sequence>MSRCITRNADKLYRIAGFPCVLGAIDGTHIHIQSPCLLSGEEYRNCKGYFSLNVQGVCDADWKFINVVACWPGYMHDATIINNSILRAECDAGQF</sequence>
<comment type="caution">
    <text evidence="4">The sequence shown here is derived from an EMBL/GenBank/DDBJ whole genome shotgun (WGS) entry which is preliminary data.</text>
</comment>
<gene>
    <name evidence="4" type="ORF">PAPOLLO_LOCUS23291</name>
</gene>
<name>A0A8S3XWD6_PARAO</name>
<proteinExistence type="predicted"/>
<dbReference type="Proteomes" id="UP000691718">
    <property type="component" value="Unassembled WGS sequence"/>
</dbReference>
<protein>
    <submittedName>
        <fullName evidence="4">(apollo) hypothetical protein</fullName>
    </submittedName>
</protein>
<organism evidence="4 5">
    <name type="scientific">Parnassius apollo</name>
    <name type="common">Apollo butterfly</name>
    <name type="synonym">Papilio apollo</name>
    <dbReference type="NCBI Taxonomy" id="110799"/>
    <lineage>
        <taxon>Eukaryota</taxon>
        <taxon>Metazoa</taxon>
        <taxon>Ecdysozoa</taxon>
        <taxon>Arthropoda</taxon>
        <taxon>Hexapoda</taxon>
        <taxon>Insecta</taxon>
        <taxon>Pterygota</taxon>
        <taxon>Neoptera</taxon>
        <taxon>Endopterygota</taxon>
        <taxon>Lepidoptera</taxon>
        <taxon>Glossata</taxon>
        <taxon>Ditrysia</taxon>
        <taxon>Papilionoidea</taxon>
        <taxon>Papilionidae</taxon>
        <taxon>Parnassiinae</taxon>
        <taxon>Parnassini</taxon>
        <taxon>Parnassius</taxon>
        <taxon>Parnassius</taxon>
    </lineage>
</organism>
<dbReference type="OrthoDB" id="2430314at2759"/>
<keyword evidence="2" id="KW-0479">Metal-binding</keyword>
<evidence type="ECO:0000256" key="2">
    <source>
        <dbReference type="ARBA" id="ARBA00022723"/>
    </source>
</evidence>
<evidence type="ECO:0000256" key="1">
    <source>
        <dbReference type="ARBA" id="ARBA00001968"/>
    </source>
</evidence>
<comment type="cofactor">
    <cofactor evidence="1">
        <name>a divalent metal cation</name>
        <dbReference type="ChEBI" id="CHEBI:60240"/>
    </cofactor>
</comment>
<dbReference type="InterPro" id="IPR027806">
    <property type="entry name" value="HARBI1_dom"/>
</dbReference>
<reference evidence="4" key="1">
    <citation type="submission" date="2021-04" db="EMBL/GenBank/DDBJ databases">
        <authorList>
            <person name="Tunstrom K."/>
        </authorList>
    </citation>
    <scope>NUCLEOTIDE SEQUENCE</scope>
</reference>
<feature type="domain" description="DDE Tnp4" evidence="3">
    <location>
        <begin position="25"/>
        <end position="89"/>
    </location>
</feature>
<evidence type="ECO:0000313" key="5">
    <source>
        <dbReference type="Proteomes" id="UP000691718"/>
    </source>
</evidence>